<reference evidence="1 2" key="1">
    <citation type="journal article" date="2024" name="Ann. Entomol. Soc. Am.">
        <title>Genomic analyses of the southern and eastern yellowjacket wasps (Hymenoptera: Vespidae) reveal evolutionary signatures of social life.</title>
        <authorList>
            <person name="Catto M.A."/>
            <person name="Caine P.B."/>
            <person name="Orr S.E."/>
            <person name="Hunt B.G."/>
            <person name="Goodisman M.A.D."/>
        </authorList>
    </citation>
    <scope>NUCLEOTIDE SEQUENCE [LARGE SCALE GENOMIC DNA]</scope>
    <source>
        <strain evidence="1">232</strain>
        <tissue evidence="1">Head and thorax</tissue>
    </source>
</reference>
<protein>
    <submittedName>
        <fullName evidence="1">Uncharacterized protein</fullName>
    </submittedName>
</protein>
<organism evidence="1 2">
    <name type="scientific">Vespula maculifrons</name>
    <name type="common">Eastern yellow jacket</name>
    <name type="synonym">Wasp</name>
    <dbReference type="NCBI Taxonomy" id="7453"/>
    <lineage>
        <taxon>Eukaryota</taxon>
        <taxon>Metazoa</taxon>
        <taxon>Ecdysozoa</taxon>
        <taxon>Arthropoda</taxon>
        <taxon>Hexapoda</taxon>
        <taxon>Insecta</taxon>
        <taxon>Pterygota</taxon>
        <taxon>Neoptera</taxon>
        <taxon>Endopterygota</taxon>
        <taxon>Hymenoptera</taxon>
        <taxon>Apocrita</taxon>
        <taxon>Aculeata</taxon>
        <taxon>Vespoidea</taxon>
        <taxon>Vespidae</taxon>
        <taxon>Vespinae</taxon>
        <taxon>Vespula</taxon>
    </lineage>
</organism>
<dbReference type="AlphaFoldDB" id="A0ABD2CMI3"/>
<comment type="caution">
    <text evidence="1">The sequence shown here is derived from an EMBL/GenBank/DDBJ whole genome shotgun (WGS) entry which is preliminary data.</text>
</comment>
<evidence type="ECO:0000313" key="2">
    <source>
        <dbReference type="Proteomes" id="UP001607303"/>
    </source>
</evidence>
<name>A0ABD2CMI3_VESMC</name>
<gene>
    <name evidence="1" type="ORF">V1477_004685</name>
</gene>
<evidence type="ECO:0000313" key="1">
    <source>
        <dbReference type="EMBL" id="KAL2746315.1"/>
    </source>
</evidence>
<dbReference type="EMBL" id="JAYRBN010000037">
    <property type="protein sequence ID" value="KAL2746315.1"/>
    <property type="molecule type" value="Genomic_DNA"/>
</dbReference>
<dbReference type="Proteomes" id="UP001607303">
    <property type="component" value="Unassembled WGS sequence"/>
</dbReference>
<proteinExistence type="predicted"/>
<accession>A0ABD2CMI3</accession>
<keyword evidence="2" id="KW-1185">Reference proteome</keyword>
<sequence length="177" mass="18380">MGVGWRSTAGGEVPPPLAAIPKGGCWQCWQCRQCRRSTSTATGVGGGEGSPASAAAAAAAATATTAAAAAAAAATAPTAEHRFVCSRNELPPPVVPPTFTYLLLCPLLPSLSRQPPPSGNPQRYAKLIQGSSILIYQRLTIVSGDTFSRAKMRHYDVIMAIRLTKSFLGPRNLGSGF</sequence>